<keyword evidence="2" id="KW-1185">Reference proteome</keyword>
<protein>
    <submittedName>
        <fullName evidence="1">Uncharacterized protein</fullName>
    </submittedName>
</protein>
<proteinExistence type="predicted"/>
<accession>A0A2J7ZA89</accession>
<comment type="caution">
    <text evidence="1">The sequence shown here is derived from an EMBL/GenBank/DDBJ whole genome shotgun (WGS) entry which is preliminary data.</text>
</comment>
<gene>
    <name evidence="1" type="ORF">SMF913_13225</name>
</gene>
<sequence>MITYEVPQFVEHHLVLMHWGEAVLDHDEVSVVGGYQ</sequence>
<evidence type="ECO:0000313" key="2">
    <source>
        <dbReference type="Proteomes" id="UP000236520"/>
    </source>
</evidence>
<reference evidence="1 2" key="1">
    <citation type="submission" date="2015-09" db="EMBL/GenBank/DDBJ databases">
        <title>Genome sequence, genome mining and natural product profiling of a biocontrol bacterium Streptomyces malaysiensis F913.</title>
        <authorList>
            <person name="Xu Y."/>
            <person name="Wei J."/>
            <person name="Xie J."/>
            <person name="Li T."/>
            <person name="Zhou Z."/>
        </authorList>
    </citation>
    <scope>NUCLEOTIDE SEQUENCE [LARGE SCALE GENOMIC DNA]</scope>
    <source>
        <strain evidence="1 2">F913</strain>
    </source>
</reference>
<evidence type="ECO:0000313" key="1">
    <source>
        <dbReference type="EMBL" id="PNG97200.1"/>
    </source>
</evidence>
<dbReference type="Proteomes" id="UP000236520">
    <property type="component" value="Unassembled WGS sequence"/>
</dbReference>
<organism evidence="1 2">
    <name type="scientific">Streptomyces malaysiensis</name>
    <dbReference type="NCBI Taxonomy" id="92644"/>
    <lineage>
        <taxon>Bacteria</taxon>
        <taxon>Bacillati</taxon>
        <taxon>Actinomycetota</taxon>
        <taxon>Actinomycetes</taxon>
        <taxon>Kitasatosporales</taxon>
        <taxon>Streptomycetaceae</taxon>
        <taxon>Streptomyces</taxon>
        <taxon>Streptomyces violaceusniger group</taxon>
    </lineage>
</organism>
<name>A0A2J7ZA89_STRMQ</name>
<dbReference type="AlphaFoldDB" id="A0A2J7ZA89"/>
<dbReference type="EMBL" id="LJIW01000001">
    <property type="protein sequence ID" value="PNG97200.1"/>
    <property type="molecule type" value="Genomic_DNA"/>
</dbReference>